<protein>
    <submittedName>
        <fullName evidence="1">Uncharacterized protein</fullName>
    </submittedName>
</protein>
<sequence length="39" mass="4541">MWSVMRFSPSQPLRGLFNQGDLECSLIILFHLRCVGLLY</sequence>
<reference evidence="1" key="2">
    <citation type="journal article" date="2015" name="Fish Shellfish Immunol.">
        <title>Early steps in the European eel (Anguilla anguilla)-Vibrio vulnificus interaction in the gills: Role of the RtxA13 toxin.</title>
        <authorList>
            <person name="Callol A."/>
            <person name="Pajuelo D."/>
            <person name="Ebbesson L."/>
            <person name="Teles M."/>
            <person name="MacKenzie S."/>
            <person name="Amaro C."/>
        </authorList>
    </citation>
    <scope>NUCLEOTIDE SEQUENCE</scope>
</reference>
<evidence type="ECO:0000313" key="1">
    <source>
        <dbReference type="EMBL" id="JAH80032.1"/>
    </source>
</evidence>
<dbReference type="AlphaFoldDB" id="A0A0E9VPN5"/>
<name>A0A0E9VPN5_ANGAN</name>
<proteinExistence type="predicted"/>
<dbReference type="EMBL" id="GBXM01028545">
    <property type="protein sequence ID" value="JAH80032.1"/>
    <property type="molecule type" value="Transcribed_RNA"/>
</dbReference>
<reference evidence="1" key="1">
    <citation type="submission" date="2014-11" db="EMBL/GenBank/DDBJ databases">
        <authorList>
            <person name="Amaro Gonzalez C."/>
        </authorList>
    </citation>
    <scope>NUCLEOTIDE SEQUENCE</scope>
</reference>
<organism evidence="1">
    <name type="scientific">Anguilla anguilla</name>
    <name type="common">European freshwater eel</name>
    <name type="synonym">Muraena anguilla</name>
    <dbReference type="NCBI Taxonomy" id="7936"/>
    <lineage>
        <taxon>Eukaryota</taxon>
        <taxon>Metazoa</taxon>
        <taxon>Chordata</taxon>
        <taxon>Craniata</taxon>
        <taxon>Vertebrata</taxon>
        <taxon>Euteleostomi</taxon>
        <taxon>Actinopterygii</taxon>
        <taxon>Neopterygii</taxon>
        <taxon>Teleostei</taxon>
        <taxon>Anguilliformes</taxon>
        <taxon>Anguillidae</taxon>
        <taxon>Anguilla</taxon>
    </lineage>
</organism>
<accession>A0A0E9VPN5</accession>